<feature type="transmembrane region" description="Helical" evidence="8">
    <location>
        <begin position="348"/>
        <end position="370"/>
    </location>
</feature>
<dbReference type="EMBL" id="JAVRRF010000030">
    <property type="protein sequence ID" value="KAK5052285.1"/>
    <property type="molecule type" value="Genomic_DNA"/>
</dbReference>
<evidence type="ECO:0000256" key="3">
    <source>
        <dbReference type="ARBA" id="ARBA00022448"/>
    </source>
</evidence>
<reference evidence="10 11" key="1">
    <citation type="submission" date="2023-08" db="EMBL/GenBank/DDBJ databases">
        <title>Black Yeasts Isolated from many extreme environments.</title>
        <authorList>
            <person name="Coleine C."/>
            <person name="Stajich J.E."/>
            <person name="Selbmann L."/>
        </authorList>
    </citation>
    <scope>NUCLEOTIDE SEQUENCE [LARGE SCALE GENOMIC DNA]</scope>
    <source>
        <strain evidence="10 11">CCFEE 6328</strain>
    </source>
</reference>
<dbReference type="Pfam" id="PF00083">
    <property type="entry name" value="Sugar_tr"/>
    <property type="match status" value="1"/>
</dbReference>
<feature type="transmembrane region" description="Helical" evidence="8">
    <location>
        <begin position="133"/>
        <end position="152"/>
    </location>
</feature>
<name>A0ABR0IZ42_9EURO</name>
<evidence type="ECO:0000256" key="4">
    <source>
        <dbReference type="ARBA" id="ARBA00022692"/>
    </source>
</evidence>
<evidence type="ECO:0000259" key="9">
    <source>
        <dbReference type="PROSITE" id="PS50850"/>
    </source>
</evidence>
<sequence>MEAEKVVPTLQRERGSLDLTNDETFELIRHAQESDAADRKLSIREALSKYKKAVFWAMFLSTSLIMEGYDLVIISSFYGQTQFQNRFGVVDPATGKKAIPASWQSGLSNSSVVGQLVGLLVNAYTQDRFGCRPTMMAFMVWMTVVLFIPVFAPSLSVLAFGEAMCGIPWGVFQTLSTTYASEVVPTVLRPYLTAYVCMCWGAGILLSSGVVRAVAGIDGNLAWRLPFALQFIWPVPLCIGAYLAPESPWNAVRRGKIELARNCLTRLRQDGLDKERDVEATLAYIKYTTELEKAETEHASFFECFKGTNLRRTEINCVVWAAQILCGNAILGYSVVFLEAAGFSELQAFDVNISLSACYIIGGICCWLMFPHIGRATIYMGGLTFMFFCLIAIGGLGWSHSKHAQLAVGILLVISTLCNMITIGPVCYPIVAETPSGRLRYKTIVIGRFVYNLTGIFSNSLTPRMISATAWNWGAKTGLFYAATNLLCNIWCWFRLPETKDRTFGEIDLMFENHVHARKFKHTKVDQFAVVSSDEAMSHFEKNGAVEHRDMAAAAPSAAGVPGAPDLVF</sequence>
<keyword evidence="11" id="KW-1185">Reference proteome</keyword>
<comment type="subcellular location">
    <subcellularLocation>
        <location evidence="1">Membrane</location>
        <topology evidence="1">Multi-pass membrane protein</topology>
    </subcellularLocation>
</comment>
<keyword evidence="3 7" id="KW-0813">Transport</keyword>
<feature type="transmembrane region" description="Helical" evidence="8">
    <location>
        <begin position="315"/>
        <end position="336"/>
    </location>
</feature>
<evidence type="ECO:0000256" key="5">
    <source>
        <dbReference type="ARBA" id="ARBA00022989"/>
    </source>
</evidence>
<dbReference type="PANTHER" id="PTHR48022">
    <property type="entry name" value="PLASTIDIC GLUCOSE TRANSPORTER 4"/>
    <property type="match status" value="1"/>
</dbReference>
<feature type="transmembrane region" description="Helical" evidence="8">
    <location>
        <begin position="53"/>
        <end position="78"/>
    </location>
</feature>
<feature type="transmembrane region" description="Helical" evidence="8">
    <location>
        <begin position="443"/>
        <end position="461"/>
    </location>
</feature>
<dbReference type="SUPFAM" id="SSF103473">
    <property type="entry name" value="MFS general substrate transporter"/>
    <property type="match status" value="1"/>
</dbReference>
<evidence type="ECO:0000313" key="10">
    <source>
        <dbReference type="EMBL" id="KAK5052285.1"/>
    </source>
</evidence>
<proteinExistence type="inferred from homology"/>
<dbReference type="PANTHER" id="PTHR48022:SF53">
    <property type="entry name" value="ALPHA-GLUCOSIDE TRANSPORTER, PUTATIVE (AFU_ORTHOLOGUE AFUA_3G01700)-RELATED"/>
    <property type="match status" value="1"/>
</dbReference>
<dbReference type="PROSITE" id="PS00217">
    <property type="entry name" value="SUGAR_TRANSPORT_2"/>
    <property type="match status" value="1"/>
</dbReference>
<evidence type="ECO:0000256" key="7">
    <source>
        <dbReference type="RuleBase" id="RU003346"/>
    </source>
</evidence>
<comment type="similarity">
    <text evidence="2 7">Belongs to the major facilitator superfamily. Sugar transporter (TC 2.A.1.1) family.</text>
</comment>
<dbReference type="InterPro" id="IPR020846">
    <property type="entry name" value="MFS_dom"/>
</dbReference>
<dbReference type="Proteomes" id="UP001345691">
    <property type="component" value="Unassembled WGS sequence"/>
</dbReference>
<dbReference type="InterPro" id="IPR036259">
    <property type="entry name" value="MFS_trans_sf"/>
</dbReference>
<feature type="transmembrane region" description="Helical" evidence="8">
    <location>
        <begin position="404"/>
        <end position="431"/>
    </location>
</feature>
<dbReference type="InterPro" id="IPR003663">
    <property type="entry name" value="Sugar/inositol_transpt"/>
</dbReference>
<organism evidence="10 11">
    <name type="scientific">Exophiala sideris</name>
    <dbReference type="NCBI Taxonomy" id="1016849"/>
    <lineage>
        <taxon>Eukaryota</taxon>
        <taxon>Fungi</taxon>
        <taxon>Dikarya</taxon>
        <taxon>Ascomycota</taxon>
        <taxon>Pezizomycotina</taxon>
        <taxon>Eurotiomycetes</taxon>
        <taxon>Chaetothyriomycetidae</taxon>
        <taxon>Chaetothyriales</taxon>
        <taxon>Herpotrichiellaceae</taxon>
        <taxon>Exophiala</taxon>
    </lineage>
</organism>
<dbReference type="PROSITE" id="PS50850">
    <property type="entry name" value="MFS"/>
    <property type="match status" value="1"/>
</dbReference>
<dbReference type="Gene3D" id="1.20.1250.20">
    <property type="entry name" value="MFS general substrate transporter like domains"/>
    <property type="match status" value="1"/>
</dbReference>
<evidence type="ECO:0000313" key="11">
    <source>
        <dbReference type="Proteomes" id="UP001345691"/>
    </source>
</evidence>
<evidence type="ECO:0000256" key="6">
    <source>
        <dbReference type="ARBA" id="ARBA00023136"/>
    </source>
</evidence>
<comment type="caution">
    <text evidence="10">The sequence shown here is derived from an EMBL/GenBank/DDBJ whole genome shotgun (WGS) entry which is preliminary data.</text>
</comment>
<dbReference type="NCBIfam" id="TIGR00879">
    <property type="entry name" value="SP"/>
    <property type="match status" value="1"/>
</dbReference>
<feature type="transmembrane region" description="Helical" evidence="8">
    <location>
        <begin position="473"/>
        <end position="494"/>
    </location>
</feature>
<protein>
    <recommendedName>
        <fullName evidence="9">Major facilitator superfamily (MFS) profile domain-containing protein</fullName>
    </recommendedName>
</protein>
<keyword evidence="5 8" id="KW-1133">Transmembrane helix</keyword>
<feature type="domain" description="Major facilitator superfamily (MFS) profile" evidence="9">
    <location>
        <begin position="56"/>
        <end position="500"/>
    </location>
</feature>
<evidence type="ECO:0000256" key="1">
    <source>
        <dbReference type="ARBA" id="ARBA00004141"/>
    </source>
</evidence>
<dbReference type="InterPro" id="IPR050360">
    <property type="entry name" value="MFS_Sugar_Transporters"/>
</dbReference>
<accession>A0ABR0IZ42</accession>
<dbReference type="InterPro" id="IPR005829">
    <property type="entry name" value="Sugar_transporter_CS"/>
</dbReference>
<keyword evidence="6 8" id="KW-0472">Membrane</keyword>
<evidence type="ECO:0000256" key="8">
    <source>
        <dbReference type="SAM" id="Phobius"/>
    </source>
</evidence>
<keyword evidence="4 8" id="KW-0812">Transmembrane</keyword>
<gene>
    <name evidence="10" type="ORF">LTR69_009821</name>
</gene>
<evidence type="ECO:0000256" key="2">
    <source>
        <dbReference type="ARBA" id="ARBA00010992"/>
    </source>
</evidence>
<feature type="transmembrane region" description="Helical" evidence="8">
    <location>
        <begin position="377"/>
        <end position="398"/>
    </location>
</feature>
<dbReference type="InterPro" id="IPR005828">
    <property type="entry name" value="MFS_sugar_transport-like"/>
</dbReference>
<feature type="transmembrane region" description="Helical" evidence="8">
    <location>
        <begin position="192"/>
        <end position="215"/>
    </location>
</feature>